<dbReference type="Pfam" id="PF03819">
    <property type="entry name" value="MazG"/>
    <property type="match status" value="1"/>
</dbReference>
<reference evidence="2 3" key="1">
    <citation type="submission" date="2019-03" db="EMBL/GenBank/DDBJ databases">
        <title>Genomic Encyclopedia of Archaeal and Bacterial Type Strains, Phase II (KMG-II): from individual species to whole genera.</title>
        <authorList>
            <person name="Goeker M."/>
        </authorList>
    </citation>
    <scope>NUCLEOTIDE SEQUENCE [LARGE SCALE GENOMIC DNA]</scope>
    <source>
        <strain evidence="2 3">DSM 45499</strain>
    </source>
</reference>
<dbReference type="SUPFAM" id="SSF101386">
    <property type="entry name" value="all-alpha NTP pyrophosphatases"/>
    <property type="match status" value="1"/>
</dbReference>
<organism evidence="2 3">
    <name type="scientific">Actinophytocola oryzae</name>
    <dbReference type="NCBI Taxonomy" id="502181"/>
    <lineage>
        <taxon>Bacteria</taxon>
        <taxon>Bacillati</taxon>
        <taxon>Actinomycetota</taxon>
        <taxon>Actinomycetes</taxon>
        <taxon>Pseudonocardiales</taxon>
        <taxon>Pseudonocardiaceae</taxon>
    </lineage>
</organism>
<name>A0A4R7VWJ2_9PSEU</name>
<feature type="domain" description="NTP pyrophosphohydrolase MazG-like" evidence="1">
    <location>
        <begin position="34"/>
        <end position="104"/>
    </location>
</feature>
<evidence type="ECO:0000313" key="2">
    <source>
        <dbReference type="EMBL" id="TDV54018.1"/>
    </source>
</evidence>
<keyword evidence="2" id="KW-0378">Hydrolase</keyword>
<dbReference type="Gene3D" id="1.10.287.1080">
    <property type="entry name" value="MazG-like"/>
    <property type="match status" value="1"/>
</dbReference>
<sequence length="108" mass="11345">MRDLGAWARVQAERLREGLAPDAAGHPAYVLAQAAKLAEEVGELQAEVLGQAGYQRRSKGVDFTAETMSDELADVVICVAMLAGSYGVDLGAAVAAKIEKLEARWSGG</sequence>
<comment type="caution">
    <text evidence="2">The sequence shown here is derived from an EMBL/GenBank/DDBJ whole genome shotgun (WGS) entry which is preliminary data.</text>
</comment>
<accession>A0A4R7VWJ2</accession>
<keyword evidence="3" id="KW-1185">Reference proteome</keyword>
<dbReference type="AlphaFoldDB" id="A0A4R7VWJ2"/>
<dbReference type="EMBL" id="SOCP01000004">
    <property type="protein sequence ID" value="TDV54018.1"/>
    <property type="molecule type" value="Genomic_DNA"/>
</dbReference>
<dbReference type="Proteomes" id="UP000294927">
    <property type="component" value="Unassembled WGS sequence"/>
</dbReference>
<evidence type="ECO:0000259" key="1">
    <source>
        <dbReference type="Pfam" id="PF03819"/>
    </source>
</evidence>
<protein>
    <submittedName>
        <fullName evidence="2">MazG-like nucleotide pyrophosphohydrolase family protein</fullName>
    </submittedName>
</protein>
<dbReference type="GO" id="GO:0016787">
    <property type="term" value="F:hydrolase activity"/>
    <property type="evidence" value="ECO:0007669"/>
    <property type="project" value="UniProtKB-KW"/>
</dbReference>
<evidence type="ECO:0000313" key="3">
    <source>
        <dbReference type="Proteomes" id="UP000294927"/>
    </source>
</evidence>
<dbReference type="InterPro" id="IPR004518">
    <property type="entry name" value="MazG-like_dom"/>
</dbReference>
<proteinExistence type="predicted"/>
<gene>
    <name evidence="2" type="ORF">CLV71_104487</name>
</gene>